<organism evidence="1 2">
    <name type="scientific">Rhodothermus profundi</name>
    <dbReference type="NCBI Taxonomy" id="633813"/>
    <lineage>
        <taxon>Bacteria</taxon>
        <taxon>Pseudomonadati</taxon>
        <taxon>Rhodothermota</taxon>
        <taxon>Rhodothermia</taxon>
        <taxon>Rhodothermales</taxon>
        <taxon>Rhodothermaceae</taxon>
        <taxon>Rhodothermus</taxon>
    </lineage>
</organism>
<keyword evidence="2" id="KW-1185">Reference proteome</keyword>
<evidence type="ECO:0000313" key="1">
    <source>
        <dbReference type="EMBL" id="SHK19728.1"/>
    </source>
</evidence>
<dbReference type="STRING" id="633813.SAMN04488087_0626"/>
<dbReference type="AlphaFoldDB" id="A0A1M6QHR7"/>
<reference evidence="2" key="1">
    <citation type="submission" date="2016-11" db="EMBL/GenBank/DDBJ databases">
        <authorList>
            <person name="Varghese N."/>
            <person name="Submissions S."/>
        </authorList>
    </citation>
    <scope>NUCLEOTIDE SEQUENCE [LARGE SCALE GENOMIC DNA]</scope>
    <source>
        <strain evidence="2">DSM 22212</strain>
    </source>
</reference>
<protein>
    <submittedName>
        <fullName evidence="1">Uncharacterized protein</fullName>
    </submittedName>
</protein>
<proteinExistence type="predicted"/>
<accession>A0A1M6QHR7</accession>
<dbReference type="EMBL" id="FRAU01000001">
    <property type="protein sequence ID" value="SHK19728.1"/>
    <property type="molecule type" value="Genomic_DNA"/>
</dbReference>
<sequence>MLTIVVLGLLSNLFAPRVSFSEPSILCAWETEECASVVFQYTDRWVLEIRCGNETHLYEGSGIWPGFCPE</sequence>
<gene>
    <name evidence="1" type="ORF">SAMN04488087_0626</name>
</gene>
<evidence type="ECO:0000313" key="2">
    <source>
        <dbReference type="Proteomes" id="UP000185812"/>
    </source>
</evidence>
<dbReference type="Proteomes" id="UP000185812">
    <property type="component" value="Unassembled WGS sequence"/>
</dbReference>
<name>A0A1M6QHR7_9BACT</name>